<reference evidence="8" key="1">
    <citation type="submission" date="2016-02" db="EMBL/GenBank/DDBJ databases">
        <title>Halorhodospira halochloris DSM-1059 complete genome, version 2.</title>
        <authorList>
            <person name="Tsukatani Y."/>
        </authorList>
    </citation>
    <scope>NUCLEOTIDE SEQUENCE</scope>
    <source>
        <strain evidence="8">DSM 1059</strain>
    </source>
</reference>
<dbReference type="Proteomes" id="UP000218890">
    <property type="component" value="Chromosome"/>
</dbReference>
<dbReference type="PANTHER" id="PTHR33452">
    <property type="entry name" value="OXIDOREDUCTASE CATD-RELATED"/>
    <property type="match status" value="1"/>
</dbReference>
<evidence type="ECO:0000256" key="3">
    <source>
        <dbReference type="ARBA" id="ARBA00022475"/>
    </source>
</evidence>
<accession>A0A120N004</accession>
<protein>
    <submittedName>
        <fullName evidence="8">Membrane protein</fullName>
    </submittedName>
</protein>
<comment type="subcellular location">
    <subcellularLocation>
        <location evidence="1">Cell membrane</location>
        <topology evidence="1">Multi-pass membrane protein</topology>
    </subcellularLocation>
</comment>
<dbReference type="InterPro" id="IPR032808">
    <property type="entry name" value="DoxX"/>
</dbReference>
<dbReference type="KEGG" id="hhk:HH1059_16520"/>
<feature type="transmembrane region" description="Helical" evidence="7">
    <location>
        <begin position="53"/>
        <end position="72"/>
    </location>
</feature>
<evidence type="ECO:0000256" key="5">
    <source>
        <dbReference type="ARBA" id="ARBA00022989"/>
    </source>
</evidence>
<name>A0A120N004_HALHR</name>
<keyword evidence="4 7" id="KW-0812">Transmembrane</keyword>
<evidence type="ECO:0000256" key="2">
    <source>
        <dbReference type="ARBA" id="ARBA00006679"/>
    </source>
</evidence>
<evidence type="ECO:0000256" key="6">
    <source>
        <dbReference type="ARBA" id="ARBA00023136"/>
    </source>
</evidence>
<dbReference type="PANTHER" id="PTHR33452:SF1">
    <property type="entry name" value="INNER MEMBRANE PROTEIN YPHA-RELATED"/>
    <property type="match status" value="1"/>
</dbReference>
<feature type="transmembrane region" description="Helical" evidence="7">
    <location>
        <begin position="22"/>
        <end position="41"/>
    </location>
</feature>
<dbReference type="GO" id="GO:0005886">
    <property type="term" value="C:plasma membrane"/>
    <property type="evidence" value="ECO:0007669"/>
    <property type="project" value="UniProtKB-SubCell"/>
</dbReference>
<evidence type="ECO:0000313" key="9">
    <source>
        <dbReference type="Proteomes" id="UP000218890"/>
    </source>
</evidence>
<feature type="transmembrane region" description="Helical" evidence="7">
    <location>
        <begin position="78"/>
        <end position="103"/>
    </location>
</feature>
<feature type="transmembrane region" description="Helical" evidence="7">
    <location>
        <begin position="115"/>
        <end position="134"/>
    </location>
</feature>
<dbReference type="OrthoDB" id="5398343at2"/>
<gene>
    <name evidence="8" type="ORF">HH1059_16520</name>
</gene>
<keyword evidence="5 7" id="KW-1133">Transmembrane helix</keyword>
<keyword evidence="3" id="KW-1003">Cell membrane</keyword>
<dbReference type="RefSeq" id="WP_096409739.1">
    <property type="nucleotide sequence ID" value="NZ_AP017372.2"/>
</dbReference>
<keyword evidence="9" id="KW-1185">Reference proteome</keyword>
<sequence>MQVNAREILIGGYTPSSTLVDAGWVALRVVAGLFMAFGHGLDKVPPQEPFIGMVGDMGFPAPALFAWLAGLVEFFGGLLLAAGALTRVSAFSILVTMLAAGFIAHAGDPFADKELALLFAAVMLPFMAAGAGRWSGDSFLRERY</sequence>
<organism evidence="8 9">
    <name type="scientific">Halorhodospira halochloris</name>
    <name type="common">Ectothiorhodospira halochloris</name>
    <dbReference type="NCBI Taxonomy" id="1052"/>
    <lineage>
        <taxon>Bacteria</taxon>
        <taxon>Pseudomonadati</taxon>
        <taxon>Pseudomonadota</taxon>
        <taxon>Gammaproteobacteria</taxon>
        <taxon>Chromatiales</taxon>
        <taxon>Ectothiorhodospiraceae</taxon>
        <taxon>Halorhodospira</taxon>
    </lineage>
</organism>
<comment type="similarity">
    <text evidence="2">Belongs to the DoxX family.</text>
</comment>
<dbReference type="AlphaFoldDB" id="A0A120N004"/>
<keyword evidence="6 7" id="KW-0472">Membrane</keyword>
<evidence type="ECO:0000256" key="7">
    <source>
        <dbReference type="SAM" id="Phobius"/>
    </source>
</evidence>
<dbReference type="EMBL" id="AP017372">
    <property type="protein sequence ID" value="BAU58363.1"/>
    <property type="molecule type" value="Genomic_DNA"/>
</dbReference>
<proteinExistence type="inferred from homology"/>
<dbReference type="Pfam" id="PF07681">
    <property type="entry name" value="DoxX"/>
    <property type="match status" value="1"/>
</dbReference>
<dbReference type="InterPro" id="IPR051907">
    <property type="entry name" value="DoxX-like_oxidoreductase"/>
</dbReference>
<evidence type="ECO:0000313" key="8">
    <source>
        <dbReference type="EMBL" id="BAU58363.1"/>
    </source>
</evidence>
<evidence type="ECO:0000256" key="1">
    <source>
        <dbReference type="ARBA" id="ARBA00004651"/>
    </source>
</evidence>
<evidence type="ECO:0000256" key="4">
    <source>
        <dbReference type="ARBA" id="ARBA00022692"/>
    </source>
</evidence>